<feature type="non-terminal residue" evidence="2">
    <location>
        <position position="1"/>
    </location>
</feature>
<organism evidence="2 3">
    <name type="scientific">Meganyctiphanes norvegica</name>
    <name type="common">Northern krill</name>
    <name type="synonym">Thysanopoda norvegica</name>
    <dbReference type="NCBI Taxonomy" id="48144"/>
    <lineage>
        <taxon>Eukaryota</taxon>
        <taxon>Metazoa</taxon>
        <taxon>Ecdysozoa</taxon>
        <taxon>Arthropoda</taxon>
        <taxon>Crustacea</taxon>
        <taxon>Multicrustacea</taxon>
        <taxon>Malacostraca</taxon>
        <taxon>Eumalacostraca</taxon>
        <taxon>Eucarida</taxon>
        <taxon>Euphausiacea</taxon>
        <taxon>Euphausiidae</taxon>
        <taxon>Meganyctiphanes</taxon>
    </lineage>
</organism>
<keyword evidence="3" id="KW-1185">Reference proteome</keyword>
<feature type="region of interest" description="Disordered" evidence="1">
    <location>
        <begin position="467"/>
        <end position="560"/>
    </location>
</feature>
<reference evidence="2 3" key="1">
    <citation type="submission" date="2024-05" db="EMBL/GenBank/DDBJ databases">
        <authorList>
            <person name="Wallberg A."/>
        </authorList>
    </citation>
    <scope>NUCLEOTIDE SEQUENCE [LARGE SCALE GENOMIC DNA]</scope>
</reference>
<evidence type="ECO:0000256" key="1">
    <source>
        <dbReference type="SAM" id="MobiDB-lite"/>
    </source>
</evidence>
<evidence type="ECO:0000313" key="3">
    <source>
        <dbReference type="Proteomes" id="UP001497623"/>
    </source>
</evidence>
<comment type="caution">
    <text evidence="2">The sequence shown here is derived from an EMBL/GenBank/DDBJ whole genome shotgun (WGS) entry which is preliminary data.</text>
</comment>
<feature type="compositionally biased region" description="Low complexity" evidence="1">
    <location>
        <begin position="1046"/>
        <end position="1075"/>
    </location>
</feature>
<accession>A0AAV2RY12</accession>
<protein>
    <submittedName>
        <fullName evidence="2">Uncharacterized protein</fullName>
    </submittedName>
</protein>
<name>A0AAV2RY12_MEGNR</name>
<dbReference type="AlphaFoldDB" id="A0AAV2RY12"/>
<dbReference type="Proteomes" id="UP001497623">
    <property type="component" value="Unassembled WGS sequence"/>
</dbReference>
<evidence type="ECO:0000313" key="2">
    <source>
        <dbReference type="EMBL" id="CAL4151552.1"/>
    </source>
</evidence>
<feature type="compositionally biased region" description="Low complexity" evidence="1">
    <location>
        <begin position="645"/>
        <end position="659"/>
    </location>
</feature>
<feature type="region of interest" description="Disordered" evidence="1">
    <location>
        <begin position="1046"/>
        <end position="1085"/>
    </location>
</feature>
<sequence length="1085" mass="121346">VYSTNVNFAYSMDHHPEPNYNLKFLDETSTNAPKDLNVGKFSIFENQFKGPVPTTYKNNIVAKYSFSDPITVDQNYDVTELSNILSHTWSPLVSKIRTELGDEVQSTDVNIAYTNDVRDVENPSMAQKEYSNILSPKLSQTSVVIQGKLNNKEIHQVTDFGGEKSSIIENFTKTMPVTTPPLLELSTSVYTSDIIESPSSMSAVSRLCQNVTQHRFNYISSLEKVLSPAFLKSLLGKCQYTDKIFSPNKLPRYSDSQLTTQSPISILDDTFIQNSRKPSSVVINTETSKPLVTWTLTPMEFVKDTSPWSTFLPTKTSFKPKYPIPTTSSYSITPSTKKEITSLLSPLLSSLLTSNFQSNYISNVSTPPTNPTSINMNLDKIPITQSTYKEKVTSYYGLQRYINRSTGQRYTQLTTPATTRYPTLMQQMFSKPKQSSTLSSNYFDSSKQTTPMRIKTSYSNVMFIRPSTTTSSTTTSSTTTTSTTTPTTTTPTTTTPTTTTPTTTTPTTTPTTTTPPTTTPTTTTPTTTTPPTTTPTTTTPITTTPTTTTPTTSLTTTPIAISSITAPTTTTLSTKKSIIPKYGRPAITSIPNGVAMYANHDGSRLSTHPPQKLKFTKDTTLPFDYTKSKYIKSPNENINVHDKNNNSTTTTVPSRTTTMPTNYLINNQTENSDSVLNTSHSFNQSTLQSFNDMVKKLENGTGSEHINFNTYFWPKNTSPNPVIEHLKSTLDFENDFLTTAGIKTEFNTNANNEQFSKDEVLHTLHMDSGNIRDMYGNSSTSQISSSVSTKRPSSTLEKLENLFLFISKLHNLRPFHEDDDSFPKISQDNGINKSNIDPEISSDVQYSIKPLLADMSPIPNRKPYYITPPPIYGSTNMVVPFPFFNTFTTKAQLPKSTNNHAHSSTEVQSIFSDHPDMNDFILFPKSTNNHAHSSTEVQPIFSEHPYMYDWVPMGKPLMVPVQDYQTQPPPPSPSPTPPPSQKVCTDLIDGQFNQAIDREDNSDIFGLRVYSAVMNSILWTCNSTISSESSRKARVLQNFLEQKQQQLQQQQQQKPQQQQQDQQQDQQRYRQPSLQEQQQDKISVM</sequence>
<feature type="region of interest" description="Disordered" evidence="1">
    <location>
        <begin position="635"/>
        <end position="659"/>
    </location>
</feature>
<gene>
    <name evidence="2" type="ORF">MNOR_LOCUS30801</name>
</gene>
<feature type="region of interest" description="Disordered" evidence="1">
    <location>
        <begin position="961"/>
        <end position="982"/>
    </location>
</feature>
<feature type="compositionally biased region" description="Pro residues" evidence="1">
    <location>
        <begin position="967"/>
        <end position="980"/>
    </location>
</feature>
<proteinExistence type="predicted"/>
<dbReference type="EMBL" id="CAXKWB010038383">
    <property type="protein sequence ID" value="CAL4151552.1"/>
    <property type="molecule type" value="Genomic_DNA"/>
</dbReference>
<feature type="compositionally biased region" description="Polar residues" evidence="1">
    <location>
        <begin position="1076"/>
        <end position="1085"/>
    </location>
</feature>
<feature type="region of interest" description="Disordered" evidence="1">
    <location>
        <begin position="429"/>
        <end position="449"/>
    </location>
</feature>
<dbReference type="PANTHER" id="PTHR24258:SF116">
    <property type="entry name" value="FI16631P1-RELATED"/>
    <property type="match status" value="1"/>
</dbReference>
<dbReference type="PANTHER" id="PTHR24258">
    <property type="entry name" value="SERINE PROTEASE-RELATED"/>
    <property type="match status" value="1"/>
</dbReference>